<name>A0AA38MZ37_9AGAR</name>
<dbReference type="Proteomes" id="UP001176059">
    <property type="component" value="Unassembled WGS sequence"/>
</dbReference>
<keyword evidence="2" id="KW-1185">Reference proteome</keyword>
<evidence type="ECO:0000313" key="2">
    <source>
        <dbReference type="Proteomes" id="UP001176059"/>
    </source>
</evidence>
<dbReference type="EMBL" id="JANVFO010000038">
    <property type="protein sequence ID" value="KAJ3728975.1"/>
    <property type="molecule type" value="Genomic_DNA"/>
</dbReference>
<organism evidence="1 2">
    <name type="scientific">Lentinula guzmanii</name>
    <dbReference type="NCBI Taxonomy" id="2804957"/>
    <lineage>
        <taxon>Eukaryota</taxon>
        <taxon>Fungi</taxon>
        <taxon>Dikarya</taxon>
        <taxon>Basidiomycota</taxon>
        <taxon>Agaricomycotina</taxon>
        <taxon>Agaricomycetes</taxon>
        <taxon>Agaricomycetidae</taxon>
        <taxon>Agaricales</taxon>
        <taxon>Marasmiineae</taxon>
        <taxon>Omphalotaceae</taxon>
        <taxon>Lentinula</taxon>
    </lineage>
</organism>
<dbReference type="AlphaFoldDB" id="A0AA38MZ37"/>
<comment type="caution">
    <text evidence="1">The sequence shown here is derived from an EMBL/GenBank/DDBJ whole genome shotgun (WGS) entry which is preliminary data.</text>
</comment>
<reference evidence="1" key="2">
    <citation type="journal article" date="2023" name="Proc. Natl. Acad. Sci. U.S.A.">
        <title>A global phylogenomic analysis of the shiitake genus Lentinula.</title>
        <authorList>
            <person name="Sierra-Patev S."/>
            <person name="Min B."/>
            <person name="Naranjo-Ortiz M."/>
            <person name="Looney B."/>
            <person name="Konkel Z."/>
            <person name="Slot J.C."/>
            <person name="Sakamoto Y."/>
            <person name="Steenwyk J.L."/>
            <person name="Rokas A."/>
            <person name="Carro J."/>
            <person name="Camarero S."/>
            <person name="Ferreira P."/>
            <person name="Molpeceres G."/>
            <person name="Ruiz-Duenas F.J."/>
            <person name="Serrano A."/>
            <person name="Henrissat B."/>
            <person name="Drula E."/>
            <person name="Hughes K.W."/>
            <person name="Mata J.L."/>
            <person name="Ishikawa N.K."/>
            <person name="Vargas-Isla R."/>
            <person name="Ushijima S."/>
            <person name="Smith C.A."/>
            <person name="Donoghue J."/>
            <person name="Ahrendt S."/>
            <person name="Andreopoulos W."/>
            <person name="He G."/>
            <person name="LaButti K."/>
            <person name="Lipzen A."/>
            <person name="Ng V."/>
            <person name="Riley R."/>
            <person name="Sandor L."/>
            <person name="Barry K."/>
            <person name="Martinez A.T."/>
            <person name="Xiao Y."/>
            <person name="Gibbons J.G."/>
            <person name="Terashima K."/>
            <person name="Grigoriev I.V."/>
            <person name="Hibbett D."/>
        </authorList>
    </citation>
    <scope>NUCLEOTIDE SEQUENCE</scope>
    <source>
        <strain evidence="1">ET3784</strain>
    </source>
</reference>
<protein>
    <submittedName>
        <fullName evidence="1">Uncharacterized protein</fullName>
    </submittedName>
</protein>
<proteinExistence type="predicted"/>
<accession>A0AA38MZ37</accession>
<gene>
    <name evidence="1" type="ORF">DFJ43DRAFT_1084107</name>
</gene>
<sequence length="126" mass="14458">MVLRPIDLMRYRRSVLLLYVFLLFVRYSPVLASSLVSFPRIPPYFLHLPLTRLAIRFVLGIRLGSSTMVNHSLVVSLRLNPEIFDDLVAGIGPQWLGLELFYAPLEIIRSESALGAAWARLRLHRE</sequence>
<evidence type="ECO:0000313" key="1">
    <source>
        <dbReference type="EMBL" id="KAJ3728975.1"/>
    </source>
</evidence>
<reference evidence="1" key="1">
    <citation type="submission" date="2022-08" db="EMBL/GenBank/DDBJ databases">
        <authorList>
            <consortium name="DOE Joint Genome Institute"/>
            <person name="Min B."/>
            <person name="Sierra-Patev S."/>
            <person name="Naranjo-Ortiz M."/>
            <person name="Looney B."/>
            <person name="Konkel Z."/>
            <person name="Slot J.C."/>
            <person name="Sakamoto Y."/>
            <person name="Steenwyk J.L."/>
            <person name="Rokas A."/>
            <person name="Carro J."/>
            <person name="Camarero S."/>
            <person name="Ferreira P."/>
            <person name="Molpeceres G."/>
            <person name="Ruiz-duenas F.J."/>
            <person name="Serrano A."/>
            <person name="Henrissat B."/>
            <person name="Drula E."/>
            <person name="Hughes K.W."/>
            <person name="Mata J.L."/>
            <person name="Ishikawa N.K."/>
            <person name="Vargas-Isla R."/>
            <person name="Ushijima S."/>
            <person name="Smith C.A."/>
            <person name="Ahrendt S."/>
            <person name="Andreopoulos W."/>
            <person name="He G."/>
            <person name="LaButti K."/>
            <person name="Lipzen A."/>
            <person name="Ng V."/>
            <person name="Riley R."/>
            <person name="Sandor L."/>
            <person name="Barry K."/>
            <person name="Martinez A.T."/>
            <person name="Xiao Y."/>
            <person name="Gibbons J.G."/>
            <person name="Terashima K."/>
            <person name="Hibbett D.S."/>
            <person name="Grigoriev I.V."/>
        </authorList>
    </citation>
    <scope>NUCLEOTIDE SEQUENCE</scope>
    <source>
        <strain evidence="1">ET3784</strain>
    </source>
</reference>